<accession>A0ABR3GR61</accession>
<sequence length="209" mass="22349">MESRWLVRTAFSLRPLYSAASCSSSCSARRAAAVRRFSHSSRLSAGDPPAPAPADADAAAATPADTPPPKSGTSKLTELFGLAAKTGAGPLRREFAGAPGLATRFSSILPTDLGSRSVNAPPLGAKPTPRTGPSAGRTVTVITDLPQALSRLRGILTANNVKVDQLRQRFHERPGKKKSRLKSLRHRRRFKAGFKRLVTIAMEMKRKGL</sequence>
<proteinExistence type="inferred from homology"/>
<keyword evidence="6" id="KW-1185">Reference proteome</keyword>
<evidence type="ECO:0000313" key="6">
    <source>
        <dbReference type="Proteomes" id="UP001447188"/>
    </source>
</evidence>
<name>A0ABR3GR61_9PEZI</name>
<feature type="region of interest" description="Disordered" evidence="4">
    <location>
        <begin position="116"/>
        <end position="136"/>
    </location>
</feature>
<dbReference type="Pfam" id="PF01165">
    <property type="entry name" value="Ribosomal_S21"/>
    <property type="match status" value="1"/>
</dbReference>
<keyword evidence="2" id="KW-0689">Ribosomal protein</keyword>
<evidence type="ECO:0000313" key="5">
    <source>
        <dbReference type="EMBL" id="KAL0638417.1"/>
    </source>
</evidence>
<gene>
    <name evidence="5" type="ORF">Q9L58_002560</name>
</gene>
<comment type="caution">
    <text evidence="5">The sequence shown here is derived from an EMBL/GenBank/DDBJ whole genome shotgun (WGS) entry which is preliminary data.</text>
</comment>
<feature type="compositionally biased region" description="Low complexity" evidence="4">
    <location>
        <begin position="53"/>
        <end position="64"/>
    </location>
</feature>
<comment type="similarity">
    <text evidence="1">Belongs to the bacterial ribosomal protein bS21 family.</text>
</comment>
<dbReference type="InterPro" id="IPR001911">
    <property type="entry name" value="Ribosomal_bS21"/>
</dbReference>
<evidence type="ECO:0000256" key="2">
    <source>
        <dbReference type="ARBA" id="ARBA00022980"/>
    </source>
</evidence>
<dbReference type="PANTHER" id="PTHR41237:SF1">
    <property type="entry name" value="SMALL RIBOSOMAL SUBUNIT PROTEIN BS21M"/>
    <property type="match status" value="1"/>
</dbReference>
<evidence type="ECO:0000256" key="4">
    <source>
        <dbReference type="SAM" id="MobiDB-lite"/>
    </source>
</evidence>
<evidence type="ECO:0008006" key="7">
    <source>
        <dbReference type="Google" id="ProtNLM"/>
    </source>
</evidence>
<evidence type="ECO:0000256" key="3">
    <source>
        <dbReference type="ARBA" id="ARBA00023274"/>
    </source>
</evidence>
<protein>
    <recommendedName>
        <fullName evidence="7">Ribosomal protein S21</fullName>
    </recommendedName>
</protein>
<feature type="region of interest" description="Disordered" evidence="4">
    <location>
        <begin position="40"/>
        <end position="73"/>
    </location>
</feature>
<keyword evidence="3" id="KW-0687">Ribonucleoprotein</keyword>
<evidence type="ECO:0000256" key="1">
    <source>
        <dbReference type="ARBA" id="ARBA00006640"/>
    </source>
</evidence>
<organism evidence="5 6">
    <name type="scientific">Discina gigas</name>
    <dbReference type="NCBI Taxonomy" id="1032678"/>
    <lineage>
        <taxon>Eukaryota</taxon>
        <taxon>Fungi</taxon>
        <taxon>Dikarya</taxon>
        <taxon>Ascomycota</taxon>
        <taxon>Pezizomycotina</taxon>
        <taxon>Pezizomycetes</taxon>
        <taxon>Pezizales</taxon>
        <taxon>Discinaceae</taxon>
        <taxon>Discina</taxon>
    </lineage>
</organism>
<dbReference type="InterPro" id="IPR052837">
    <property type="entry name" value="Mitoribosomal_bS21"/>
</dbReference>
<reference evidence="5 6" key="1">
    <citation type="submission" date="2024-02" db="EMBL/GenBank/DDBJ databases">
        <title>Discinaceae phylogenomics.</title>
        <authorList>
            <person name="Dirks A.C."/>
            <person name="James T.Y."/>
        </authorList>
    </citation>
    <scope>NUCLEOTIDE SEQUENCE [LARGE SCALE GENOMIC DNA]</scope>
    <source>
        <strain evidence="5 6">ACD0624</strain>
    </source>
</reference>
<dbReference type="Proteomes" id="UP001447188">
    <property type="component" value="Unassembled WGS sequence"/>
</dbReference>
<dbReference type="PANTHER" id="PTHR41237">
    <property type="entry name" value="37S RIBOSOMAL PROTEIN MRP21, MITOCHONDRIAL"/>
    <property type="match status" value="1"/>
</dbReference>
<dbReference type="EMBL" id="JBBBZM010000022">
    <property type="protein sequence ID" value="KAL0638417.1"/>
    <property type="molecule type" value="Genomic_DNA"/>
</dbReference>